<dbReference type="PROSITE" id="PS50097">
    <property type="entry name" value="BTB"/>
    <property type="match status" value="1"/>
</dbReference>
<dbReference type="Gene3D" id="1.25.40.420">
    <property type="match status" value="1"/>
</dbReference>
<evidence type="ECO:0000256" key="2">
    <source>
        <dbReference type="ARBA" id="ARBA00010846"/>
    </source>
</evidence>
<comment type="similarity">
    <text evidence="2">Belongs to the Tdpoz family.</text>
</comment>
<dbReference type="Pfam" id="PF24570">
    <property type="entry name" value="BACK_BPM_SPOP"/>
    <property type="match status" value="1"/>
</dbReference>
<evidence type="ECO:0000313" key="5">
    <source>
        <dbReference type="Proteomes" id="UP000000768"/>
    </source>
</evidence>
<dbReference type="InterPro" id="IPR000210">
    <property type="entry name" value="BTB/POZ_dom"/>
</dbReference>
<keyword evidence="5" id="KW-1185">Reference proteome</keyword>
<dbReference type="EMBL" id="CM000760">
    <property type="protein sequence ID" value="KXG38163.1"/>
    <property type="molecule type" value="Genomic_DNA"/>
</dbReference>
<dbReference type="InterPro" id="IPR045005">
    <property type="entry name" value="BPM1-6"/>
</dbReference>
<dbReference type="eggNOG" id="KOG1987">
    <property type="taxonomic scope" value="Eukaryota"/>
</dbReference>
<dbReference type="PANTHER" id="PTHR26379:SF469">
    <property type="entry name" value="MAB1"/>
    <property type="match status" value="1"/>
</dbReference>
<dbReference type="InterPro" id="IPR011333">
    <property type="entry name" value="SKP1/BTB/POZ_sf"/>
</dbReference>
<dbReference type="InterPro" id="IPR056423">
    <property type="entry name" value="BACK_BPM_SPOP"/>
</dbReference>
<dbReference type="SMART" id="SM00225">
    <property type="entry name" value="BTB"/>
    <property type="match status" value="1"/>
</dbReference>
<dbReference type="Gene3D" id="3.30.710.10">
    <property type="entry name" value="Potassium Channel Kv1.1, Chain A"/>
    <property type="match status" value="1"/>
</dbReference>
<evidence type="ECO:0000259" key="3">
    <source>
        <dbReference type="PROSITE" id="PS50097"/>
    </source>
</evidence>
<dbReference type="Pfam" id="PF00651">
    <property type="entry name" value="BTB"/>
    <property type="match status" value="1"/>
</dbReference>
<dbReference type="Proteomes" id="UP000000768">
    <property type="component" value="Chromosome 1"/>
</dbReference>
<dbReference type="GO" id="GO:0016567">
    <property type="term" value="P:protein ubiquitination"/>
    <property type="evidence" value="ECO:0007669"/>
    <property type="project" value="InterPro"/>
</dbReference>
<dbReference type="SUPFAM" id="SSF54695">
    <property type="entry name" value="POZ domain"/>
    <property type="match status" value="1"/>
</dbReference>
<comment type="pathway">
    <text evidence="1">Protein modification; protein ubiquitination.</text>
</comment>
<dbReference type="PANTHER" id="PTHR26379">
    <property type="entry name" value="BTB/POZ AND MATH DOMAIN-CONTAINING PROTEIN 1"/>
    <property type="match status" value="1"/>
</dbReference>
<organism evidence="4 5">
    <name type="scientific">Sorghum bicolor</name>
    <name type="common">Sorghum</name>
    <name type="synonym">Sorghum vulgare</name>
    <dbReference type="NCBI Taxonomy" id="4558"/>
    <lineage>
        <taxon>Eukaryota</taxon>
        <taxon>Viridiplantae</taxon>
        <taxon>Streptophyta</taxon>
        <taxon>Embryophyta</taxon>
        <taxon>Tracheophyta</taxon>
        <taxon>Spermatophyta</taxon>
        <taxon>Magnoliopsida</taxon>
        <taxon>Liliopsida</taxon>
        <taxon>Poales</taxon>
        <taxon>Poaceae</taxon>
        <taxon>PACMAD clade</taxon>
        <taxon>Panicoideae</taxon>
        <taxon>Andropogonodae</taxon>
        <taxon>Andropogoneae</taxon>
        <taxon>Sorghinae</taxon>
        <taxon>Sorghum</taxon>
    </lineage>
</organism>
<dbReference type="OMA" id="CMNFFAV"/>
<sequence length="190" mass="21036">MTVPCLCCAAAIQPNHLGHLLDCTLGTDVSFAVGGETFHAHRAVLAARSPVFRAELFGLMVDVDIHPAAFKVMLRFMYTDALPPDDELGDTPVEMLQHLLAAADRFAVDRLKVLCELKLWDNTSVTTVASVLACAETYNCTKLKRECMNFFAVQENFYKVVFTDGFAILLQKFPALAAELRKRVGKQLLI</sequence>
<accession>A0A1B6QJR4</accession>
<evidence type="ECO:0000313" key="4">
    <source>
        <dbReference type="EMBL" id="KXG38163.1"/>
    </source>
</evidence>
<feature type="domain" description="BTB" evidence="3">
    <location>
        <begin position="27"/>
        <end position="86"/>
    </location>
</feature>
<dbReference type="InParanoid" id="A0A1B6QJR4"/>
<protein>
    <recommendedName>
        <fullName evidence="3">BTB domain-containing protein</fullName>
    </recommendedName>
</protein>
<gene>
    <name evidence="4" type="ORF">SORBI_3001G189400</name>
</gene>
<dbReference type="AlphaFoldDB" id="A0A1B6QJR4"/>
<reference evidence="5" key="2">
    <citation type="journal article" date="2018" name="Plant J.">
        <title>The Sorghum bicolor reference genome: improved assembly, gene annotations, a transcriptome atlas, and signatures of genome organization.</title>
        <authorList>
            <person name="McCormick R.F."/>
            <person name="Truong S.K."/>
            <person name="Sreedasyam A."/>
            <person name="Jenkins J."/>
            <person name="Shu S."/>
            <person name="Sims D."/>
            <person name="Kennedy M."/>
            <person name="Amirebrahimi M."/>
            <person name="Weers B.D."/>
            <person name="McKinley B."/>
            <person name="Mattison A."/>
            <person name="Morishige D.T."/>
            <person name="Grimwood J."/>
            <person name="Schmutz J."/>
            <person name="Mullet J.E."/>
        </authorList>
    </citation>
    <scope>NUCLEOTIDE SEQUENCE [LARGE SCALE GENOMIC DNA]</scope>
    <source>
        <strain evidence="5">cv. BTx623</strain>
    </source>
</reference>
<proteinExistence type="inferred from homology"/>
<dbReference type="Gramene" id="KXG38163">
    <property type="protein sequence ID" value="KXG38163"/>
    <property type="gene ID" value="SORBI_3001G189400"/>
</dbReference>
<name>A0A1B6QJR4_SORBI</name>
<evidence type="ECO:0000256" key="1">
    <source>
        <dbReference type="ARBA" id="ARBA00004906"/>
    </source>
</evidence>
<reference evidence="4 5" key="1">
    <citation type="journal article" date="2009" name="Nature">
        <title>The Sorghum bicolor genome and the diversification of grasses.</title>
        <authorList>
            <person name="Paterson A.H."/>
            <person name="Bowers J.E."/>
            <person name="Bruggmann R."/>
            <person name="Dubchak I."/>
            <person name="Grimwood J."/>
            <person name="Gundlach H."/>
            <person name="Haberer G."/>
            <person name="Hellsten U."/>
            <person name="Mitros T."/>
            <person name="Poliakov A."/>
            <person name="Schmutz J."/>
            <person name="Spannagl M."/>
            <person name="Tang H."/>
            <person name="Wang X."/>
            <person name="Wicker T."/>
            <person name="Bharti A.K."/>
            <person name="Chapman J."/>
            <person name="Feltus F.A."/>
            <person name="Gowik U."/>
            <person name="Grigoriev I.V."/>
            <person name="Lyons E."/>
            <person name="Maher C.A."/>
            <person name="Martis M."/>
            <person name="Narechania A."/>
            <person name="Otillar R.P."/>
            <person name="Penning B.W."/>
            <person name="Salamov A.A."/>
            <person name="Wang Y."/>
            <person name="Zhang L."/>
            <person name="Carpita N.C."/>
            <person name="Freeling M."/>
            <person name="Gingle A.R."/>
            <person name="Hash C.T."/>
            <person name="Keller B."/>
            <person name="Klein P."/>
            <person name="Kresovich S."/>
            <person name="McCann M.C."/>
            <person name="Ming R."/>
            <person name="Peterson D.G."/>
            <person name="Mehboob-ur-Rahman"/>
            <person name="Ware D."/>
            <person name="Westhoff P."/>
            <person name="Mayer K.F."/>
            <person name="Messing J."/>
            <person name="Rokhsar D.S."/>
        </authorList>
    </citation>
    <scope>NUCLEOTIDE SEQUENCE [LARGE SCALE GENOMIC DNA]</scope>
    <source>
        <strain evidence="5">cv. BTx623</strain>
    </source>
</reference>